<evidence type="ECO:0000313" key="1">
    <source>
        <dbReference type="EMBL" id="PRR80465.1"/>
    </source>
</evidence>
<name>A0A2T0B9D7_9CLOT</name>
<sequence length="29" mass="3380">MVMREKNINGKICDLFGMKEPNYKHIGGR</sequence>
<dbReference type="AlphaFoldDB" id="A0A2T0B9D7"/>
<dbReference type="Proteomes" id="UP000239471">
    <property type="component" value="Unassembled WGS sequence"/>
</dbReference>
<comment type="caution">
    <text evidence="1">The sequence shown here is derived from an EMBL/GenBank/DDBJ whole genome shotgun (WGS) entry which is preliminary data.</text>
</comment>
<proteinExistence type="predicted"/>
<accession>A0A2T0B9D7</accession>
<reference evidence="1 2" key="1">
    <citation type="submission" date="2018-03" db="EMBL/GenBank/DDBJ databases">
        <title>Genome sequence of Clostridium vincentii DSM 10228.</title>
        <authorList>
            <person name="Poehlein A."/>
            <person name="Daniel R."/>
        </authorList>
    </citation>
    <scope>NUCLEOTIDE SEQUENCE [LARGE SCALE GENOMIC DNA]</scope>
    <source>
        <strain evidence="1 2">DSM 10228</strain>
    </source>
</reference>
<keyword evidence="2" id="KW-1185">Reference proteome</keyword>
<dbReference type="EMBL" id="PVXQ01000045">
    <property type="protein sequence ID" value="PRR80465.1"/>
    <property type="molecule type" value="Genomic_DNA"/>
</dbReference>
<evidence type="ECO:0000313" key="2">
    <source>
        <dbReference type="Proteomes" id="UP000239471"/>
    </source>
</evidence>
<gene>
    <name evidence="1" type="ORF">CLVI_30410</name>
</gene>
<organism evidence="1 2">
    <name type="scientific">Clostridium vincentii</name>
    <dbReference type="NCBI Taxonomy" id="52704"/>
    <lineage>
        <taxon>Bacteria</taxon>
        <taxon>Bacillati</taxon>
        <taxon>Bacillota</taxon>
        <taxon>Clostridia</taxon>
        <taxon>Eubacteriales</taxon>
        <taxon>Clostridiaceae</taxon>
        <taxon>Clostridium</taxon>
    </lineage>
</organism>
<protein>
    <submittedName>
        <fullName evidence="1">Uncharacterized protein</fullName>
    </submittedName>
</protein>